<keyword evidence="11" id="KW-1185">Reference proteome</keyword>
<reference evidence="10 11" key="1">
    <citation type="submission" date="2024-03" db="EMBL/GenBank/DDBJ databases">
        <title>Aureococcus anophagefferens CCMP1851 and Kratosvirus quantuckense: Draft genome of a second virus-susceptible host strain in the model system.</title>
        <authorList>
            <person name="Chase E."/>
            <person name="Truchon A.R."/>
            <person name="Schepens W."/>
            <person name="Wilhelm S.W."/>
        </authorList>
    </citation>
    <scope>NUCLEOTIDE SEQUENCE [LARGE SCALE GENOMIC DNA]</scope>
    <source>
        <strain evidence="10 11">CCMP1851</strain>
    </source>
</reference>
<evidence type="ECO:0000313" key="10">
    <source>
        <dbReference type="EMBL" id="KAK7240072.1"/>
    </source>
</evidence>
<evidence type="ECO:0000259" key="9">
    <source>
        <dbReference type="Pfam" id="PF13868"/>
    </source>
</evidence>
<evidence type="ECO:0000256" key="3">
    <source>
        <dbReference type="ARBA" id="ARBA00023069"/>
    </source>
</evidence>
<feature type="coiled-coil region" evidence="7">
    <location>
        <begin position="421"/>
        <end position="448"/>
    </location>
</feature>
<comment type="caution">
    <text evidence="10">The sequence shown here is derived from an EMBL/GenBank/DDBJ whole genome shotgun (WGS) entry which is preliminary data.</text>
</comment>
<evidence type="ECO:0000256" key="5">
    <source>
        <dbReference type="ARBA" id="ARBA00033747"/>
    </source>
</evidence>
<evidence type="ECO:0000313" key="11">
    <source>
        <dbReference type="Proteomes" id="UP001363151"/>
    </source>
</evidence>
<dbReference type="InterPro" id="IPR043596">
    <property type="entry name" value="CFAP53/TCHP"/>
</dbReference>
<evidence type="ECO:0000256" key="4">
    <source>
        <dbReference type="ARBA" id="ARBA00023273"/>
    </source>
</evidence>
<protein>
    <recommendedName>
        <fullName evidence="6">Cilia- and flagella-associated protein 53</fullName>
    </recommendedName>
</protein>
<sequence>MAAQARSAPKMRTATLTTREDTLTTLERPRRPIEEMEQRRAQEAKIEDTQKRNAEVFSSTQRALWEQKTFGVIKNRVRNNRIRGLSDQHERALTERRNRLASLLAADSAEWRREVEMFGDTIEVRKQRLSDRAYALGERREKERQANVDECFRRQRRLACDDVRSRDSQAVLEMVAESRKDQILEKQQRLEVEAKDEEDYVVKWRAQLEAADKVEADKIAFQISRQFAVKDVLDEQVKDLRRRKEACQEKRMDDAKRELEEWKVAMDAEKKAVADAREDARRRGADVAGFNNVFDRRRAKVKAETMAHDLTLLDYALRCEKADDAKDEAKVAHEKEMALRYKSYLDGFEKVKEVDEARVNADRLVIENRIWEAKDKEQRDQIEARLYLMAQVDLGRKQQMADKAQAAIEERAAYGAEIQAIRDQQEAANRDEDRKRDLRLRAARANQAGVRQLMVSNAKARAEAKQAEYLEARLMDKVEMAHAKSVANEGGIVNTHHPLQSTKWYT</sequence>
<comment type="similarity">
    <text evidence="5">Belongs to the CFAP53 family.</text>
</comment>
<gene>
    <name evidence="10" type="ORF">SO694_00116029</name>
</gene>
<evidence type="ECO:0000256" key="7">
    <source>
        <dbReference type="SAM" id="Coils"/>
    </source>
</evidence>
<feature type="compositionally biased region" description="Basic and acidic residues" evidence="8">
    <location>
        <begin position="18"/>
        <end position="53"/>
    </location>
</feature>
<dbReference type="Pfam" id="PF13868">
    <property type="entry name" value="TPH"/>
    <property type="match status" value="1"/>
</dbReference>
<dbReference type="PANTHER" id="PTHR31183:SF1">
    <property type="entry name" value="CILIA- AND FLAGELLA-ASSOCIATED PROTEIN 53"/>
    <property type="match status" value="1"/>
</dbReference>
<keyword evidence="3" id="KW-0969">Cilium</keyword>
<keyword evidence="4" id="KW-0966">Cell projection</keyword>
<feature type="coiled-coil region" evidence="7">
    <location>
        <begin position="230"/>
        <end position="279"/>
    </location>
</feature>
<evidence type="ECO:0000256" key="8">
    <source>
        <dbReference type="SAM" id="MobiDB-lite"/>
    </source>
</evidence>
<dbReference type="PANTHER" id="PTHR31183">
    <property type="entry name" value="TRICHOPLEIN KERATIN FILAMENT-BINDING PROTEIN FAMILY MEMBER"/>
    <property type="match status" value="1"/>
</dbReference>
<dbReference type="InterPro" id="IPR043597">
    <property type="entry name" value="TPH_dom"/>
</dbReference>
<keyword evidence="2 7" id="KW-0175">Coiled coil</keyword>
<accession>A0ABR1FWC1</accession>
<organism evidence="10 11">
    <name type="scientific">Aureococcus anophagefferens</name>
    <name type="common">Harmful bloom alga</name>
    <dbReference type="NCBI Taxonomy" id="44056"/>
    <lineage>
        <taxon>Eukaryota</taxon>
        <taxon>Sar</taxon>
        <taxon>Stramenopiles</taxon>
        <taxon>Ochrophyta</taxon>
        <taxon>Pelagophyceae</taxon>
        <taxon>Pelagomonadales</taxon>
        <taxon>Pelagomonadaceae</taxon>
        <taxon>Aureococcus</taxon>
    </lineage>
</organism>
<feature type="domain" description="Trichohyalin-plectin-homology" evidence="9">
    <location>
        <begin position="160"/>
        <end position="487"/>
    </location>
</feature>
<evidence type="ECO:0000256" key="1">
    <source>
        <dbReference type="ARBA" id="ARBA00004138"/>
    </source>
</evidence>
<comment type="subcellular location">
    <subcellularLocation>
        <location evidence="1">Cell projection</location>
        <location evidence="1">Cilium</location>
    </subcellularLocation>
</comment>
<name>A0ABR1FWC1_AURAN</name>
<dbReference type="EMBL" id="JBBJCI010000217">
    <property type="protein sequence ID" value="KAK7240072.1"/>
    <property type="molecule type" value="Genomic_DNA"/>
</dbReference>
<evidence type="ECO:0000256" key="6">
    <source>
        <dbReference type="ARBA" id="ARBA00033773"/>
    </source>
</evidence>
<dbReference type="Proteomes" id="UP001363151">
    <property type="component" value="Unassembled WGS sequence"/>
</dbReference>
<proteinExistence type="inferred from homology"/>
<feature type="region of interest" description="Disordered" evidence="8">
    <location>
        <begin position="1"/>
        <end position="53"/>
    </location>
</feature>
<evidence type="ECO:0000256" key="2">
    <source>
        <dbReference type="ARBA" id="ARBA00023054"/>
    </source>
</evidence>